<dbReference type="SUPFAM" id="SSF158745">
    <property type="entry name" value="LanC-like"/>
    <property type="match status" value="1"/>
</dbReference>
<organism evidence="2 3">
    <name type="scientific">Micromonospora viridifaciens</name>
    <dbReference type="NCBI Taxonomy" id="1881"/>
    <lineage>
        <taxon>Bacteria</taxon>
        <taxon>Bacillati</taxon>
        <taxon>Actinomycetota</taxon>
        <taxon>Actinomycetes</taxon>
        <taxon>Micromonosporales</taxon>
        <taxon>Micromonosporaceae</taxon>
        <taxon>Micromonospora</taxon>
    </lineage>
</organism>
<dbReference type="EMBL" id="LT607411">
    <property type="protein sequence ID" value="SCF20529.1"/>
    <property type="molecule type" value="Genomic_DNA"/>
</dbReference>
<dbReference type="PRINTS" id="PR01955">
    <property type="entry name" value="LANCFRANKIA"/>
</dbReference>
<evidence type="ECO:0000313" key="3">
    <source>
        <dbReference type="Proteomes" id="UP000198242"/>
    </source>
</evidence>
<name>A0A1C4YII5_MICVI</name>
<keyword evidence="1" id="KW-0479">Metal-binding</keyword>
<dbReference type="Pfam" id="PF05147">
    <property type="entry name" value="LANC_like"/>
    <property type="match status" value="2"/>
</dbReference>
<dbReference type="InterPro" id="IPR007822">
    <property type="entry name" value="LANC-like"/>
</dbReference>
<protein>
    <submittedName>
        <fullName evidence="2">Lanthionine synthetase C-like protein</fullName>
    </submittedName>
</protein>
<proteinExistence type="predicted"/>
<accession>A0A1C4YII5</accession>
<feature type="binding site" evidence="1">
    <location>
        <position position="321"/>
    </location>
    <ligand>
        <name>Zn(2+)</name>
        <dbReference type="ChEBI" id="CHEBI:29105"/>
    </ligand>
</feature>
<reference evidence="3" key="1">
    <citation type="submission" date="2016-06" db="EMBL/GenBank/DDBJ databases">
        <authorList>
            <person name="Varghese N."/>
            <person name="Submissions Spin"/>
        </authorList>
    </citation>
    <scope>NUCLEOTIDE SEQUENCE [LARGE SCALE GENOMIC DNA]</scope>
    <source>
        <strain evidence="3">DSM 43909</strain>
    </source>
</reference>
<dbReference type="GO" id="GO:0046872">
    <property type="term" value="F:metal ion binding"/>
    <property type="evidence" value="ECO:0007669"/>
    <property type="project" value="UniProtKB-KW"/>
</dbReference>
<dbReference type="GO" id="GO:0031179">
    <property type="term" value="P:peptide modification"/>
    <property type="evidence" value="ECO:0007669"/>
    <property type="project" value="InterPro"/>
</dbReference>
<feature type="binding site" evidence="1">
    <location>
        <position position="370"/>
    </location>
    <ligand>
        <name>Zn(2+)</name>
        <dbReference type="ChEBI" id="CHEBI:29105"/>
    </ligand>
</feature>
<dbReference type="CDD" id="cd04793">
    <property type="entry name" value="LanC"/>
    <property type="match status" value="1"/>
</dbReference>
<keyword evidence="3" id="KW-1185">Reference proteome</keyword>
<evidence type="ECO:0000313" key="2">
    <source>
        <dbReference type="EMBL" id="SCF20529.1"/>
    </source>
</evidence>
<dbReference type="Proteomes" id="UP000198242">
    <property type="component" value="Chromosome I"/>
</dbReference>
<evidence type="ECO:0000256" key="1">
    <source>
        <dbReference type="PIRSR" id="PIRSR607822-1"/>
    </source>
</evidence>
<dbReference type="AlphaFoldDB" id="A0A1C4YII5"/>
<keyword evidence="1" id="KW-0862">Zinc</keyword>
<sequence>MACALLDSRRARIARTIGVEVARRIVTASHRREAVTRMRRQTGFPDINRWDSLSLALGGTSVAVLCAALRSVSADQDWDQAAYAALRAGASALADGPSRLGLYDGVAGYGAAVWLLSDSADRYPTLREQLDALLLPTVERLAGSPPPRVPGWPGTGYDLVNGLCGLAVYLLMRHDDRASDQALAAVAKTLADLLDDLEPHRLVLPACGSAPDTDGYVDLGLAHGLPGVIALLSLVLRSGRVDLPTVGRSVRRGAEWTADHLCEEAHGPAWPRLVPVDEFGRTSAAAGSPGIGAVDCAVRANPQGDRPAPDGAVGATRPGWCYGTPAVARAIFLAGQALDDQRLQRLAVAAIKAAGHPDAVSQLASATICHGLAGLLLVTAHFAWDTRDPELCQMVTELFDQLVAQYDPDSLLGFVDVEVGGQVVDNPGLLNGAAGVGLCLLACAEPAAPAWTRLFLLA</sequence>
<gene>
    <name evidence="2" type="ORF">GA0074695_4322</name>
</gene>
<dbReference type="Gene3D" id="1.50.10.20">
    <property type="match status" value="1"/>
</dbReference>
<feature type="binding site" evidence="1">
    <location>
        <position position="369"/>
    </location>
    <ligand>
        <name>Zn(2+)</name>
        <dbReference type="ChEBI" id="CHEBI:29105"/>
    </ligand>
</feature>
<dbReference type="PRINTS" id="PR01950">
    <property type="entry name" value="LANCSUPER"/>
</dbReference>
<dbReference type="SMART" id="SM01260">
    <property type="entry name" value="LANC_like"/>
    <property type="match status" value="1"/>
</dbReference>
<dbReference type="InterPro" id="IPR033889">
    <property type="entry name" value="LanC"/>
</dbReference>